<feature type="compositionally biased region" description="Polar residues" evidence="1">
    <location>
        <begin position="132"/>
        <end position="143"/>
    </location>
</feature>
<dbReference type="Proteomes" id="UP001337655">
    <property type="component" value="Unassembled WGS sequence"/>
</dbReference>
<sequence length="255" mass="27552">MAHQISTVPEHPHYPLPRSQALLGGASVASSSTAPSLSPQRTGLNLPRIPELDAGPIGRERRQRHVVGRPSNSADTPRFLITKEMKEAASILMKMRANEAVAIPDADVSVLPNGGSHHTSSSTEATRESRAQSMAATISSQGTIPPEPTSPPQQAPETGKKRKATSPKKSSSKPKRARKDDTPERNNPATPTFGPVEWERSRLPIEGTGLKGLTPSAPPLATPTRLSNSEKPPVPLSEKRMRLWDELRTQEEESD</sequence>
<feature type="compositionally biased region" description="Basic residues" evidence="1">
    <location>
        <begin position="160"/>
        <end position="177"/>
    </location>
</feature>
<dbReference type="RefSeq" id="XP_064664339.1">
    <property type="nucleotide sequence ID" value="XM_064798105.1"/>
</dbReference>
<accession>A0AAV9PPN0</accession>
<dbReference type="AlphaFoldDB" id="A0AAV9PPN0"/>
<dbReference type="GeneID" id="89922190"/>
<name>A0AAV9PPN0_9PEZI</name>
<proteinExistence type="predicted"/>
<evidence type="ECO:0000256" key="1">
    <source>
        <dbReference type="SAM" id="MobiDB-lite"/>
    </source>
</evidence>
<gene>
    <name evidence="2" type="ORF">LTR77_000840</name>
</gene>
<comment type="caution">
    <text evidence="2">The sequence shown here is derived from an EMBL/GenBank/DDBJ whole genome shotgun (WGS) entry which is preliminary data.</text>
</comment>
<protein>
    <submittedName>
        <fullName evidence="2">Uncharacterized protein</fullName>
    </submittedName>
</protein>
<keyword evidence="3" id="KW-1185">Reference proteome</keyword>
<feature type="compositionally biased region" description="Basic and acidic residues" evidence="1">
    <location>
        <begin position="237"/>
        <end position="255"/>
    </location>
</feature>
<feature type="compositionally biased region" description="Pro residues" evidence="1">
    <location>
        <begin position="145"/>
        <end position="154"/>
    </location>
</feature>
<feature type="region of interest" description="Disordered" evidence="1">
    <location>
        <begin position="108"/>
        <end position="255"/>
    </location>
</feature>
<evidence type="ECO:0000313" key="3">
    <source>
        <dbReference type="Proteomes" id="UP001337655"/>
    </source>
</evidence>
<evidence type="ECO:0000313" key="2">
    <source>
        <dbReference type="EMBL" id="KAK5175701.1"/>
    </source>
</evidence>
<organism evidence="2 3">
    <name type="scientific">Saxophila tyrrhenica</name>
    <dbReference type="NCBI Taxonomy" id="1690608"/>
    <lineage>
        <taxon>Eukaryota</taxon>
        <taxon>Fungi</taxon>
        <taxon>Dikarya</taxon>
        <taxon>Ascomycota</taxon>
        <taxon>Pezizomycotina</taxon>
        <taxon>Dothideomycetes</taxon>
        <taxon>Dothideomycetidae</taxon>
        <taxon>Mycosphaerellales</taxon>
        <taxon>Extremaceae</taxon>
        <taxon>Saxophila</taxon>
    </lineage>
</organism>
<feature type="region of interest" description="Disordered" evidence="1">
    <location>
        <begin position="1"/>
        <end position="80"/>
    </location>
</feature>
<feature type="compositionally biased region" description="Low complexity" evidence="1">
    <location>
        <begin position="19"/>
        <end position="40"/>
    </location>
</feature>
<reference evidence="2 3" key="1">
    <citation type="submission" date="2023-08" db="EMBL/GenBank/DDBJ databases">
        <title>Black Yeasts Isolated from many extreme environments.</title>
        <authorList>
            <person name="Coleine C."/>
            <person name="Stajich J.E."/>
            <person name="Selbmann L."/>
        </authorList>
    </citation>
    <scope>NUCLEOTIDE SEQUENCE [LARGE SCALE GENOMIC DNA]</scope>
    <source>
        <strain evidence="2 3">CCFEE 5935</strain>
    </source>
</reference>
<dbReference type="EMBL" id="JAVRRT010000001">
    <property type="protein sequence ID" value="KAK5175701.1"/>
    <property type="molecule type" value="Genomic_DNA"/>
</dbReference>